<keyword evidence="8" id="KW-0547">Nucleotide-binding</keyword>
<dbReference type="Gene3D" id="6.10.340.10">
    <property type="match status" value="1"/>
</dbReference>
<organism evidence="14 15">
    <name type="scientific">Clostridium neonatale</name>
    <dbReference type="NCBI Taxonomy" id="137838"/>
    <lineage>
        <taxon>Bacteria</taxon>
        <taxon>Bacillati</taxon>
        <taxon>Bacillota</taxon>
        <taxon>Clostridia</taxon>
        <taxon>Eubacteriales</taxon>
        <taxon>Clostridiaceae</taxon>
        <taxon>Clostridium</taxon>
    </lineage>
</organism>
<evidence type="ECO:0000256" key="9">
    <source>
        <dbReference type="ARBA" id="ARBA00022777"/>
    </source>
</evidence>
<dbReference type="InterPro" id="IPR036890">
    <property type="entry name" value="HATPase_C_sf"/>
</dbReference>
<keyword evidence="13" id="KW-0472">Membrane</keyword>
<dbReference type="InterPro" id="IPR003660">
    <property type="entry name" value="HAMP_dom"/>
</dbReference>
<sequence length="580" mass="66750">MNKIKVIISNMNLKSKLILLVVTLILFISICISGISVFIFSSKIKQKTDKYIDDITMQATNNLQNNINKIEEITFNILSNRDIQSSLRIANKSSITDLEKIEVNKNIRDILDIYGLFNNDIISLSVISNSNIEIYTKQNILEDTKKMFSKSEIYEANGSTLWRVTGDNENSMCVARAVIDLDTQKPIGYINLVCKEGYFKNIINDISSSYTSGTYAVSEDNLVMYSNNKEKLWKYFGNKDKENEGAFVYHSDIIEKTNYIYSGDQMTNKWTLITTIPKNELQKEINIFTMIIVCLNAVVILAAVVIILYLVNKIVHPINELCENMEYVGNGDFKKRTVINTNDEIGKLSISYNIMLDNIENLIEKVYKLEISQRQAELEFLKMQINPHFLYNTLDTILFMAYATDNNDIVDVTAALAELLRATIKQNSFITIEEELKTIKNYLLIQKYRFGEKINVDIRINEELNDIIIPNFLLQPLVENAIIHGFEPKISNGNLIINIDKRDEFVYFEVIDDGVGISKEMMEEIYKESNDSNLKSFIGLKNVYKRLKIYFGDKSSLKIESKVDEGTKIHFKIPLDDFKY</sequence>
<dbReference type="Pfam" id="PF06580">
    <property type="entry name" value="His_kinase"/>
    <property type="match status" value="1"/>
</dbReference>
<dbReference type="GO" id="GO:0005886">
    <property type="term" value="C:plasma membrane"/>
    <property type="evidence" value="ECO:0007669"/>
    <property type="project" value="UniProtKB-SubCell"/>
</dbReference>
<evidence type="ECO:0000256" key="4">
    <source>
        <dbReference type="ARBA" id="ARBA00022475"/>
    </source>
</evidence>
<keyword evidence="11" id="KW-1133">Transmembrane helix</keyword>
<keyword evidence="7" id="KW-0812">Transmembrane</keyword>
<accession>A0AA86MPJ1</accession>
<keyword evidence="4" id="KW-1003">Cell membrane</keyword>
<evidence type="ECO:0000256" key="2">
    <source>
        <dbReference type="ARBA" id="ARBA00004651"/>
    </source>
</evidence>
<dbReference type="Gene3D" id="3.30.565.10">
    <property type="entry name" value="Histidine kinase-like ATPase, C-terminal domain"/>
    <property type="match status" value="1"/>
</dbReference>
<comment type="caution">
    <text evidence="14">The sequence shown here is derived from an EMBL/GenBank/DDBJ whole genome shotgun (WGS) entry which is preliminary data.</text>
</comment>
<keyword evidence="6 14" id="KW-0808">Transferase</keyword>
<gene>
    <name evidence="14" type="primary">ypdA</name>
    <name evidence="14" type="ORF">CNEO_44747</name>
</gene>
<dbReference type="InterPro" id="IPR010559">
    <property type="entry name" value="Sig_transdc_His_kin_internal"/>
</dbReference>
<evidence type="ECO:0000313" key="14">
    <source>
        <dbReference type="EMBL" id="CAG9710395.1"/>
    </source>
</evidence>
<dbReference type="Pfam" id="PF00672">
    <property type="entry name" value="HAMP"/>
    <property type="match status" value="1"/>
</dbReference>
<keyword evidence="5" id="KW-0597">Phosphoprotein</keyword>
<protein>
    <recommendedName>
        <fullName evidence="3">histidine kinase</fullName>
        <ecNumber evidence="3">2.7.13.3</ecNumber>
    </recommendedName>
</protein>
<dbReference type="EMBL" id="CAKJVE010000004">
    <property type="protein sequence ID" value="CAG9710395.1"/>
    <property type="molecule type" value="Genomic_DNA"/>
</dbReference>
<dbReference type="GO" id="GO:0000155">
    <property type="term" value="F:phosphorelay sensor kinase activity"/>
    <property type="evidence" value="ECO:0007669"/>
    <property type="project" value="InterPro"/>
</dbReference>
<keyword evidence="9 14" id="KW-0418">Kinase</keyword>
<evidence type="ECO:0000256" key="10">
    <source>
        <dbReference type="ARBA" id="ARBA00022840"/>
    </source>
</evidence>
<dbReference type="InterPro" id="IPR003594">
    <property type="entry name" value="HATPase_dom"/>
</dbReference>
<dbReference type="PROSITE" id="PS50885">
    <property type="entry name" value="HAMP"/>
    <property type="match status" value="1"/>
</dbReference>
<dbReference type="AlphaFoldDB" id="A0AA86MPJ1"/>
<comment type="catalytic activity">
    <reaction evidence="1">
        <text>ATP + protein L-histidine = ADP + protein N-phospho-L-histidine.</text>
        <dbReference type="EC" id="2.7.13.3"/>
    </reaction>
</comment>
<keyword evidence="12" id="KW-0902">Two-component regulatory system</keyword>
<keyword evidence="10" id="KW-0067">ATP-binding</keyword>
<name>A0AA86MPJ1_9CLOT</name>
<dbReference type="InterPro" id="IPR005467">
    <property type="entry name" value="His_kinase_dom"/>
</dbReference>
<dbReference type="SMART" id="SM00387">
    <property type="entry name" value="HATPase_c"/>
    <property type="match status" value="1"/>
</dbReference>
<evidence type="ECO:0000256" key="12">
    <source>
        <dbReference type="ARBA" id="ARBA00023012"/>
    </source>
</evidence>
<dbReference type="RefSeq" id="WP_210887040.1">
    <property type="nucleotide sequence ID" value="NZ_CAKJVE010000004.1"/>
</dbReference>
<evidence type="ECO:0000256" key="3">
    <source>
        <dbReference type="ARBA" id="ARBA00012438"/>
    </source>
</evidence>
<dbReference type="Proteomes" id="UP000789738">
    <property type="component" value="Unassembled WGS sequence"/>
</dbReference>
<comment type="subcellular location">
    <subcellularLocation>
        <location evidence="2">Cell membrane</location>
        <topology evidence="2">Multi-pass membrane protein</topology>
    </subcellularLocation>
</comment>
<dbReference type="SUPFAM" id="SSF55874">
    <property type="entry name" value="ATPase domain of HSP90 chaperone/DNA topoisomerase II/histidine kinase"/>
    <property type="match status" value="1"/>
</dbReference>
<dbReference type="PANTHER" id="PTHR34220:SF11">
    <property type="entry name" value="SENSOR PROTEIN KINASE HPTS"/>
    <property type="match status" value="1"/>
</dbReference>
<evidence type="ECO:0000256" key="11">
    <source>
        <dbReference type="ARBA" id="ARBA00022989"/>
    </source>
</evidence>
<dbReference type="InterPro" id="IPR050640">
    <property type="entry name" value="Bact_2-comp_sensor_kinase"/>
</dbReference>
<dbReference type="Pfam" id="PF02518">
    <property type="entry name" value="HATPase_c"/>
    <property type="match status" value="1"/>
</dbReference>
<evidence type="ECO:0000256" key="1">
    <source>
        <dbReference type="ARBA" id="ARBA00000085"/>
    </source>
</evidence>
<evidence type="ECO:0000256" key="6">
    <source>
        <dbReference type="ARBA" id="ARBA00022679"/>
    </source>
</evidence>
<reference evidence="14" key="1">
    <citation type="submission" date="2021-10" db="EMBL/GenBank/DDBJ databases">
        <authorList>
            <person name="Mesa V."/>
        </authorList>
    </citation>
    <scope>NUCLEOTIDE SEQUENCE</scope>
    <source>
        <strain evidence="14">CC3_PB</strain>
    </source>
</reference>
<dbReference type="EC" id="2.7.13.3" evidence="3"/>
<dbReference type="GO" id="GO:0005524">
    <property type="term" value="F:ATP binding"/>
    <property type="evidence" value="ECO:0007669"/>
    <property type="project" value="UniProtKB-KW"/>
</dbReference>
<evidence type="ECO:0000256" key="13">
    <source>
        <dbReference type="ARBA" id="ARBA00023136"/>
    </source>
</evidence>
<dbReference type="SMART" id="SM00304">
    <property type="entry name" value="HAMP"/>
    <property type="match status" value="1"/>
</dbReference>
<dbReference type="SUPFAM" id="SSF158472">
    <property type="entry name" value="HAMP domain-like"/>
    <property type="match status" value="1"/>
</dbReference>
<evidence type="ECO:0000313" key="15">
    <source>
        <dbReference type="Proteomes" id="UP000789738"/>
    </source>
</evidence>
<evidence type="ECO:0000256" key="8">
    <source>
        <dbReference type="ARBA" id="ARBA00022741"/>
    </source>
</evidence>
<evidence type="ECO:0000256" key="7">
    <source>
        <dbReference type="ARBA" id="ARBA00022692"/>
    </source>
</evidence>
<dbReference type="PANTHER" id="PTHR34220">
    <property type="entry name" value="SENSOR HISTIDINE KINASE YPDA"/>
    <property type="match status" value="1"/>
</dbReference>
<proteinExistence type="predicted"/>
<dbReference type="PROSITE" id="PS50109">
    <property type="entry name" value="HIS_KIN"/>
    <property type="match status" value="1"/>
</dbReference>
<evidence type="ECO:0000256" key="5">
    <source>
        <dbReference type="ARBA" id="ARBA00022553"/>
    </source>
</evidence>
<dbReference type="CDD" id="cd06225">
    <property type="entry name" value="HAMP"/>
    <property type="match status" value="1"/>
</dbReference>